<evidence type="ECO:0000313" key="3">
    <source>
        <dbReference type="Proteomes" id="UP001617427"/>
    </source>
</evidence>
<proteinExistence type="predicted"/>
<keyword evidence="1" id="KW-0812">Transmembrane</keyword>
<dbReference type="Proteomes" id="UP001617427">
    <property type="component" value="Unassembled WGS sequence"/>
</dbReference>
<keyword evidence="3" id="KW-1185">Reference proteome</keyword>
<dbReference type="EMBL" id="JBIUZV010000010">
    <property type="protein sequence ID" value="MFJ3047469.1"/>
    <property type="molecule type" value="Genomic_DNA"/>
</dbReference>
<keyword evidence="1" id="KW-0472">Membrane</keyword>
<protein>
    <submittedName>
        <fullName evidence="2">Uncharacterized protein</fullName>
    </submittedName>
</protein>
<comment type="caution">
    <text evidence="2">The sequence shown here is derived from an EMBL/GenBank/DDBJ whole genome shotgun (WGS) entry which is preliminary data.</text>
</comment>
<reference evidence="2 3" key="1">
    <citation type="submission" date="2024-10" db="EMBL/GenBank/DDBJ databases">
        <title>The Natural Products Discovery Center: Release of the First 8490 Sequenced Strains for Exploring Actinobacteria Biosynthetic Diversity.</title>
        <authorList>
            <person name="Kalkreuter E."/>
            <person name="Kautsar S.A."/>
            <person name="Yang D."/>
            <person name="Bader C.D."/>
            <person name="Teijaro C.N."/>
            <person name="Fluegel L."/>
            <person name="Davis C.M."/>
            <person name="Simpson J.R."/>
            <person name="Lauterbach L."/>
            <person name="Steele A.D."/>
            <person name="Gui C."/>
            <person name="Meng S."/>
            <person name="Li G."/>
            <person name="Viehrig K."/>
            <person name="Ye F."/>
            <person name="Su P."/>
            <person name="Kiefer A.F."/>
            <person name="Nichols A."/>
            <person name="Cepeda A.J."/>
            <person name="Yan W."/>
            <person name="Fan B."/>
            <person name="Jiang Y."/>
            <person name="Adhikari A."/>
            <person name="Zheng C.-J."/>
            <person name="Schuster L."/>
            <person name="Cowan T.M."/>
            <person name="Smanski M.J."/>
            <person name="Chevrette M.G."/>
            <person name="De Carvalho L.P.S."/>
            <person name="Shen B."/>
        </authorList>
    </citation>
    <scope>NUCLEOTIDE SEQUENCE [LARGE SCALE GENOMIC DNA]</scope>
    <source>
        <strain evidence="2 3">NPDC087045</strain>
    </source>
</reference>
<accession>A0ABW8F2E5</accession>
<keyword evidence="1" id="KW-1133">Transmembrane helix</keyword>
<dbReference type="RefSeq" id="WP_402702069.1">
    <property type="nucleotide sequence ID" value="NZ_JBIUZV010000010.1"/>
</dbReference>
<evidence type="ECO:0000256" key="1">
    <source>
        <dbReference type="SAM" id="Phobius"/>
    </source>
</evidence>
<gene>
    <name evidence="2" type="ORF">ACIPEN_16710</name>
</gene>
<organism evidence="2 3">
    <name type="scientific">Herbaspirillum chlorophenolicum</name>
    <dbReference type="NCBI Taxonomy" id="211589"/>
    <lineage>
        <taxon>Bacteria</taxon>
        <taxon>Pseudomonadati</taxon>
        <taxon>Pseudomonadota</taxon>
        <taxon>Betaproteobacteria</taxon>
        <taxon>Burkholderiales</taxon>
        <taxon>Oxalobacteraceae</taxon>
        <taxon>Herbaspirillum</taxon>
    </lineage>
</organism>
<sequence>MTNFLASPNFALSPAQRRRSRELSFYRWLAFSALIGVLPVLALAVRIDTQTDSIGMANRLLNNELQTLQPQLDQLASSKARIADMQSRLAALNRQAVLRTQAASLLRAASVAAIPEIRLYRIALQPRAGELRGHAGDIRDIHAYANALLHAGMERVSIQDLRIMDKNADNGRYDFTLSLPLSLPQVRGDGPADVSRQR</sequence>
<feature type="transmembrane region" description="Helical" evidence="1">
    <location>
        <begin position="25"/>
        <end position="45"/>
    </location>
</feature>
<evidence type="ECO:0000313" key="2">
    <source>
        <dbReference type="EMBL" id="MFJ3047469.1"/>
    </source>
</evidence>
<name>A0ABW8F2E5_9BURK</name>